<proteinExistence type="predicted"/>
<dbReference type="EMBL" id="JAUSWO010000001">
    <property type="protein sequence ID" value="MDQ0514010.1"/>
    <property type="molecule type" value="Genomic_DNA"/>
</dbReference>
<evidence type="ECO:0000313" key="1">
    <source>
        <dbReference type="EMBL" id="MDQ0514010.1"/>
    </source>
</evidence>
<comment type="caution">
    <text evidence="1">The sequence shown here is derived from an EMBL/GenBank/DDBJ whole genome shotgun (WGS) entry which is preliminary data.</text>
</comment>
<evidence type="ECO:0000313" key="2">
    <source>
        <dbReference type="Proteomes" id="UP001240643"/>
    </source>
</evidence>
<dbReference type="Proteomes" id="UP001240643">
    <property type="component" value="Unassembled WGS sequence"/>
</dbReference>
<gene>
    <name evidence="1" type="ORF">J2Z62_000448</name>
</gene>
<sequence length="291" mass="31670">MTNPILWNYYKQLSGANVIVTISNIANSLANCAKYLVAGVNAQAKLVKNLDDLSKEVATDTDKKTAVDALKTTAQGLVTKFAEFKTEWDKTKVAELLWNKNESTTVYPLLVQATGLNQAIGITKDFGDVTQVVENVETLASTINQITTALDAKVGEQNNPLFTKLTAIINDIKTTTGTTFGKTLADFVTKTFMTGKDKADAMATSTKAGYVYTDLVQGKTRSDETPANLTFEQLDTGLKNLQAGNNKQLTKIANLLNNQLHPNQSSQTFAQTRHLVDLFNNGNVLADSENH</sequence>
<accession>A0ABU0LZ65</accession>
<reference evidence="1" key="1">
    <citation type="submission" date="2023-07" db="EMBL/GenBank/DDBJ databases">
        <title>Genomic Encyclopedia of Type Strains, Phase IV (KMG-IV): sequencing the most valuable type-strain genomes for metagenomic binning, comparative biology and taxonomic classification.</title>
        <authorList>
            <person name="Goeker M."/>
        </authorList>
    </citation>
    <scope>NUCLEOTIDE SEQUENCE [LARGE SCALE GENOMIC DNA]</scope>
    <source>
        <strain evidence="1">DSM 21204</strain>
    </source>
</reference>
<organism evidence="1 2">
    <name type="scientific">Mycoplasmoides fastidiosum</name>
    <dbReference type="NCBI Taxonomy" id="92758"/>
    <lineage>
        <taxon>Bacteria</taxon>
        <taxon>Bacillati</taxon>
        <taxon>Mycoplasmatota</taxon>
        <taxon>Mycoplasmoidales</taxon>
        <taxon>Mycoplasmoidaceae</taxon>
        <taxon>Mycoplasmoides</taxon>
    </lineage>
</organism>
<dbReference type="RefSeq" id="WP_256547298.1">
    <property type="nucleotide sequence ID" value="NZ_CP101809.1"/>
</dbReference>
<keyword evidence="2" id="KW-1185">Reference proteome</keyword>
<protein>
    <submittedName>
        <fullName evidence="1">Uncharacterized protein</fullName>
    </submittedName>
</protein>
<name>A0ABU0LZ65_9BACT</name>